<protein>
    <recommendedName>
        <fullName evidence="8">Small-subunit processome Utp12 domain-containing protein</fullName>
    </recommendedName>
</protein>
<dbReference type="PANTHER" id="PTHR19853:SF0">
    <property type="entry name" value="WD REPEAT-CONTAINING PROTEIN 3"/>
    <property type="match status" value="1"/>
</dbReference>
<dbReference type="SMART" id="SM00320">
    <property type="entry name" value="WD40"/>
    <property type="match status" value="11"/>
</dbReference>
<evidence type="ECO:0000256" key="5">
    <source>
        <dbReference type="ARBA" id="ARBA00038229"/>
    </source>
</evidence>
<feature type="repeat" description="WD" evidence="6">
    <location>
        <begin position="311"/>
        <end position="351"/>
    </location>
</feature>
<comment type="similarity">
    <text evidence="5">Belongs to the WD repeat WDR3/UTP12 family.</text>
</comment>
<feature type="repeat" description="WD" evidence="6">
    <location>
        <begin position="46"/>
        <end position="87"/>
    </location>
</feature>
<keyword evidence="10" id="KW-1185">Reference proteome</keyword>
<comment type="subcellular location">
    <subcellularLocation>
        <location evidence="1">Nucleus</location>
        <location evidence="1">Nucleolus</location>
    </subcellularLocation>
</comment>
<feature type="repeat" description="WD" evidence="6">
    <location>
        <begin position="4"/>
        <end position="37"/>
    </location>
</feature>
<evidence type="ECO:0000256" key="7">
    <source>
        <dbReference type="SAM" id="Coils"/>
    </source>
</evidence>
<dbReference type="FunFam" id="2.130.10.10:FF:000157">
    <property type="entry name" value="WD repeat domain 3"/>
    <property type="match status" value="1"/>
</dbReference>
<evidence type="ECO:0000256" key="6">
    <source>
        <dbReference type="PROSITE-ProRule" id="PRU00221"/>
    </source>
</evidence>
<dbReference type="PRINTS" id="PR00320">
    <property type="entry name" value="GPROTEINBRPT"/>
</dbReference>
<dbReference type="FunFam" id="2.130.10.10:FF:000178">
    <property type="entry name" value="WD repeat domain 3"/>
    <property type="match status" value="1"/>
</dbReference>
<dbReference type="InterPro" id="IPR007148">
    <property type="entry name" value="SSU_processome_Utp12"/>
</dbReference>
<dbReference type="InterPro" id="IPR020472">
    <property type="entry name" value="WD40_PAC1"/>
</dbReference>
<feature type="repeat" description="WD" evidence="6">
    <location>
        <begin position="533"/>
        <end position="574"/>
    </location>
</feature>
<keyword evidence="4" id="KW-0539">Nucleus</keyword>
<feature type="coiled-coil region" evidence="7">
    <location>
        <begin position="668"/>
        <end position="698"/>
    </location>
</feature>
<dbReference type="PROSITE" id="PS50082">
    <property type="entry name" value="WD_REPEATS_2"/>
    <property type="match status" value="8"/>
</dbReference>
<feature type="repeat" description="WD" evidence="6">
    <location>
        <begin position="491"/>
        <end position="532"/>
    </location>
</feature>
<feature type="repeat" description="WD" evidence="6">
    <location>
        <begin position="394"/>
        <end position="428"/>
    </location>
</feature>
<dbReference type="Pfam" id="PF25173">
    <property type="entry name" value="Beta-prop_WDR3_1st"/>
    <property type="match status" value="1"/>
</dbReference>
<dbReference type="GO" id="GO:0030490">
    <property type="term" value="P:maturation of SSU-rRNA"/>
    <property type="evidence" value="ECO:0007669"/>
    <property type="project" value="TreeGrafter"/>
</dbReference>
<dbReference type="Pfam" id="PF04003">
    <property type="entry name" value="Utp12"/>
    <property type="match status" value="1"/>
</dbReference>
<dbReference type="GO" id="GO:0034388">
    <property type="term" value="C:Pwp2p-containing subcomplex of 90S preribosome"/>
    <property type="evidence" value="ECO:0007669"/>
    <property type="project" value="TreeGrafter"/>
</dbReference>
<keyword evidence="3" id="KW-0677">Repeat</keyword>
<dbReference type="InterPro" id="IPR036322">
    <property type="entry name" value="WD40_repeat_dom_sf"/>
</dbReference>
<dbReference type="InterPro" id="IPR015943">
    <property type="entry name" value="WD40/YVTN_repeat-like_dom_sf"/>
</dbReference>
<evidence type="ECO:0000256" key="3">
    <source>
        <dbReference type="ARBA" id="ARBA00022737"/>
    </source>
</evidence>
<feature type="repeat" description="WD" evidence="6">
    <location>
        <begin position="88"/>
        <end position="121"/>
    </location>
</feature>
<dbReference type="Gene3D" id="2.130.10.10">
    <property type="entry name" value="YVTN repeat-like/Quinoprotein amine dehydrogenase"/>
    <property type="match status" value="3"/>
</dbReference>
<reference evidence="9 10" key="1">
    <citation type="submission" date="2011-02" db="EMBL/GenBank/DDBJ databases">
        <title>The Genome Sequence of Sphaeroforma arctica JP610.</title>
        <authorList>
            <consortium name="The Broad Institute Genome Sequencing Platform"/>
            <person name="Russ C."/>
            <person name="Cuomo C."/>
            <person name="Young S.K."/>
            <person name="Zeng Q."/>
            <person name="Gargeya S."/>
            <person name="Alvarado L."/>
            <person name="Berlin A."/>
            <person name="Chapman S.B."/>
            <person name="Chen Z."/>
            <person name="Freedman E."/>
            <person name="Gellesch M."/>
            <person name="Goldberg J."/>
            <person name="Griggs A."/>
            <person name="Gujja S."/>
            <person name="Heilman E."/>
            <person name="Heiman D."/>
            <person name="Howarth C."/>
            <person name="Mehta T."/>
            <person name="Neiman D."/>
            <person name="Pearson M."/>
            <person name="Roberts A."/>
            <person name="Saif S."/>
            <person name="Shea T."/>
            <person name="Shenoy N."/>
            <person name="Sisk P."/>
            <person name="Stolte C."/>
            <person name="Sykes S."/>
            <person name="White J."/>
            <person name="Yandava C."/>
            <person name="Burger G."/>
            <person name="Gray M.W."/>
            <person name="Holland P.W.H."/>
            <person name="King N."/>
            <person name="Lang F.B.F."/>
            <person name="Roger A.J."/>
            <person name="Ruiz-Trillo I."/>
            <person name="Haas B."/>
            <person name="Nusbaum C."/>
            <person name="Birren B."/>
        </authorList>
    </citation>
    <scope>NUCLEOTIDE SEQUENCE [LARGE SCALE GENOMIC DNA]</scope>
    <source>
        <strain evidence="9 10">JP610</strain>
    </source>
</reference>
<dbReference type="InterPro" id="IPR019775">
    <property type="entry name" value="WD40_repeat_CS"/>
</dbReference>
<dbReference type="EMBL" id="KQ243024">
    <property type="protein sequence ID" value="KNC76620.1"/>
    <property type="molecule type" value="Genomic_DNA"/>
</dbReference>
<evidence type="ECO:0000256" key="2">
    <source>
        <dbReference type="ARBA" id="ARBA00022574"/>
    </source>
</evidence>
<dbReference type="RefSeq" id="XP_014150522.1">
    <property type="nucleotide sequence ID" value="XM_014295047.1"/>
</dbReference>
<dbReference type="PROSITE" id="PS00678">
    <property type="entry name" value="WD_REPEATS_1"/>
    <property type="match status" value="2"/>
</dbReference>
<feature type="domain" description="Small-subunit processome Utp12" evidence="8">
    <location>
        <begin position="720"/>
        <end position="822"/>
    </location>
</feature>
<dbReference type="PANTHER" id="PTHR19853">
    <property type="entry name" value="WD REPEAT CONTAINING PROTEIN 3 WDR3"/>
    <property type="match status" value="1"/>
</dbReference>
<feature type="repeat" description="WD" evidence="6">
    <location>
        <begin position="575"/>
        <end position="616"/>
    </location>
</feature>
<evidence type="ECO:0000256" key="4">
    <source>
        <dbReference type="ARBA" id="ARBA00023242"/>
    </source>
</evidence>
<dbReference type="GO" id="GO:0030515">
    <property type="term" value="F:snoRNA binding"/>
    <property type="evidence" value="ECO:0007669"/>
    <property type="project" value="TreeGrafter"/>
</dbReference>
<dbReference type="OrthoDB" id="407922at2759"/>
<dbReference type="STRING" id="667725.A0A0L0FIP8"/>
<dbReference type="GO" id="GO:0032040">
    <property type="term" value="C:small-subunit processome"/>
    <property type="evidence" value="ECO:0007669"/>
    <property type="project" value="TreeGrafter"/>
</dbReference>
<dbReference type="AlphaFoldDB" id="A0A0L0FIP8"/>
<dbReference type="SUPFAM" id="SSF50978">
    <property type="entry name" value="WD40 repeat-like"/>
    <property type="match status" value="2"/>
</dbReference>
<gene>
    <name evidence="9" type="ORF">SARC_10890</name>
</gene>
<evidence type="ECO:0000256" key="1">
    <source>
        <dbReference type="ARBA" id="ARBA00004604"/>
    </source>
</evidence>
<name>A0A0L0FIP8_9EUKA</name>
<dbReference type="Proteomes" id="UP000054560">
    <property type="component" value="Unassembled WGS sequence"/>
</dbReference>
<dbReference type="InterPro" id="IPR001680">
    <property type="entry name" value="WD40_rpt"/>
</dbReference>
<evidence type="ECO:0000259" key="8">
    <source>
        <dbReference type="Pfam" id="PF04003"/>
    </source>
</evidence>
<dbReference type="PROSITE" id="PS50294">
    <property type="entry name" value="WD_REPEATS_REGION"/>
    <property type="match status" value="6"/>
</dbReference>
<dbReference type="Pfam" id="PF25172">
    <property type="entry name" value="Beta-prop_WDR3_2nd"/>
    <property type="match status" value="1"/>
</dbReference>
<keyword evidence="7" id="KW-0175">Coiled coil</keyword>
<evidence type="ECO:0000313" key="9">
    <source>
        <dbReference type="EMBL" id="KNC76620.1"/>
    </source>
</evidence>
<keyword evidence="2 6" id="KW-0853">WD repeat</keyword>
<dbReference type="InterPro" id="IPR051570">
    <property type="entry name" value="TBC1_cilium_biogenesis"/>
</dbReference>
<dbReference type="GeneID" id="25911394"/>
<proteinExistence type="inferred from homology"/>
<sequence length="856" mass="95601">MVVLSGHKSAVSAMAFDVQGMQLASGGNDTNIIVWDIVAETGLYRLKGHKDVITGLHFLRNANVLLSSSKDKYIRVWDLDIQHCAQTVVGHRNEICSFALDGEESRLISGTANEEMYVWTILYDADPVAFDSAAAGDETTHNDDALDDANVIATTAATKVRIALVGKLMRSGKERVVSMRVHNPTQTIAVQSADKLIEFYRLHSPKEVTKKLKRRQKRLREKAAEKGTSEVETAVTDAADHMVHLYNLRLSAKSVSCAWGRTVKKGADKDLDAGDTQVDMVVALHNNTIESHAIKLSAKTATSSPVSQLQQPGHRSGVRCVAISDDSKMLVSCSSNEIKVWNMATRTVIRTLPSGYCLCVTFIPGNRHVVVGYKTGEIELFDIASATSLQKEMATEGGESVWSIAMRPDKRRFVTGAADKNVKFWDLDLIADEEYSTTSKRLGFVHSATLKMSDDVLCVKYTPDQRLIAVSLLDSTVKLFFEDTLKFFTSLYGHKLPVLSMDISADSTLMITASADKNIKLWGLDFGDCHRSMFAHADSIMGVSFVANTHYAFSVSKDRTIKYWDCDTFEHILTLNGHHGEVWCTAVSHHGRFMVSGSHDRSLRVWTRTDEQVLLEEEREREREEAMDSEMVTENTAEAGAGEAEGDVTMVGADGLGGKKTVETIKGAEQIIDAIELAENERENMAEHKKAVALAKINGVDAPPPFEQNIIMKYLRMDSPERYVLHIVKKIKPNDLQEALLLLPFNHSTNLLRYIEAWIKKSWSVELCCRCLFFLLRVHQKQIVSNQVMVDTLDSLRMNTRGRISELKNIIGFNVAALNHIKRKMEDESTSSFFGEQSEQLNKNMKKKQRLVRPTF</sequence>
<dbReference type="eggNOG" id="KOG0306">
    <property type="taxonomic scope" value="Eukaryota"/>
</dbReference>
<accession>A0A0L0FIP8</accession>
<organism evidence="9 10">
    <name type="scientific">Sphaeroforma arctica JP610</name>
    <dbReference type="NCBI Taxonomy" id="667725"/>
    <lineage>
        <taxon>Eukaryota</taxon>
        <taxon>Ichthyosporea</taxon>
        <taxon>Ichthyophonida</taxon>
        <taxon>Sphaeroforma</taxon>
    </lineage>
</organism>
<evidence type="ECO:0000313" key="10">
    <source>
        <dbReference type="Proteomes" id="UP000054560"/>
    </source>
</evidence>
<dbReference type="CDD" id="cd00200">
    <property type="entry name" value="WD40"/>
    <property type="match status" value="1"/>
</dbReference>